<keyword evidence="2" id="KW-1133">Transmembrane helix</keyword>
<evidence type="ECO:0000256" key="2">
    <source>
        <dbReference type="SAM" id="Phobius"/>
    </source>
</evidence>
<name>A0ABR2DNQ7_9ROSI</name>
<dbReference type="Proteomes" id="UP001472677">
    <property type="component" value="Unassembled WGS sequence"/>
</dbReference>
<dbReference type="EMBL" id="JBBPBM010000024">
    <property type="protein sequence ID" value="KAK8543073.1"/>
    <property type="molecule type" value="Genomic_DNA"/>
</dbReference>
<keyword evidence="4" id="KW-1185">Reference proteome</keyword>
<comment type="caution">
    <text evidence="3">The sequence shown here is derived from an EMBL/GenBank/DDBJ whole genome shotgun (WGS) entry which is preliminary data.</text>
</comment>
<feature type="compositionally biased region" description="Polar residues" evidence="1">
    <location>
        <begin position="25"/>
        <end position="35"/>
    </location>
</feature>
<reference evidence="3 4" key="1">
    <citation type="journal article" date="2024" name="G3 (Bethesda)">
        <title>Genome assembly of Hibiscus sabdariffa L. provides insights into metabolisms of medicinal natural products.</title>
        <authorList>
            <person name="Kim T."/>
        </authorList>
    </citation>
    <scope>NUCLEOTIDE SEQUENCE [LARGE SCALE GENOMIC DNA]</scope>
    <source>
        <strain evidence="3">TK-2024</strain>
        <tissue evidence="3">Old leaves</tissue>
    </source>
</reference>
<gene>
    <name evidence="3" type="ORF">V6N12_015642</name>
</gene>
<evidence type="ECO:0000256" key="1">
    <source>
        <dbReference type="SAM" id="MobiDB-lite"/>
    </source>
</evidence>
<evidence type="ECO:0000313" key="4">
    <source>
        <dbReference type="Proteomes" id="UP001472677"/>
    </source>
</evidence>
<feature type="transmembrane region" description="Helical" evidence="2">
    <location>
        <begin position="56"/>
        <end position="76"/>
    </location>
</feature>
<organism evidence="3 4">
    <name type="scientific">Hibiscus sabdariffa</name>
    <name type="common">roselle</name>
    <dbReference type="NCBI Taxonomy" id="183260"/>
    <lineage>
        <taxon>Eukaryota</taxon>
        <taxon>Viridiplantae</taxon>
        <taxon>Streptophyta</taxon>
        <taxon>Embryophyta</taxon>
        <taxon>Tracheophyta</taxon>
        <taxon>Spermatophyta</taxon>
        <taxon>Magnoliopsida</taxon>
        <taxon>eudicotyledons</taxon>
        <taxon>Gunneridae</taxon>
        <taxon>Pentapetalae</taxon>
        <taxon>rosids</taxon>
        <taxon>malvids</taxon>
        <taxon>Malvales</taxon>
        <taxon>Malvaceae</taxon>
        <taxon>Malvoideae</taxon>
        <taxon>Hibiscus</taxon>
    </lineage>
</organism>
<keyword evidence="2" id="KW-0812">Transmembrane</keyword>
<keyword evidence="2" id="KW-0472">Membrane</keyword>
<feature type="region of interest" description="Disordered" evidence="1">
    <location>
        <begin position="25"/>
        <end position="46"/>
    </location>
</feature>
<protein>
    <submittedName>
        <fullName evidence="3">Uncharacterized protein</fullName>
    </submittedName>
</protein>
<accession>A0ABR2DNQ7</accession>
<evidence type="ECO:0000313" key="3">
    <source>
        <dbReference type="EMBL" id="KAK8543073.1"/>
    </source>
</evidence>
<sequence length="78" mass="8514">MKEEYKSCYIVREMGGPKSQLWTERSSAWADQSGQDGTGEAGPMDHGGYTFRETPLFLNPTLPLLVLLLSIAASSFSG</sequence>
<proteinExistence type="predicted"/>